<gene>
    <name evidence="1" type="ORF">PPRIM_AZ9-3.1.T0200186</name>
</gene>
<evidence type="ECO:0000313" key="1">
    <source>
        <dbReference type="EMBL" id="CAD8053155.1"/>
    </source>
</evidence>
<name>A0A8S1KGT1_PARPR</name>
<comment type="caution">
    <text evidence="1">The sequence shown here is derived from an EMBL/GenBank/DDBJ whole genome shotgun (WGS) entry which is preliminary data.</text>
</comment>
<accession>A0A8S1KGT1</accession>
<sequence>MSISNISQQQQLRKNKKINQRLEKIGDESLNFKPKSPYNYNYKFKKVRQLYTNTLTPLNERNIQNGAQNQQLINKIFQYKEVESQSISINQTNQNKQPSLYQINHFLIKISIFQGISKKNKSNNKLNFKKKNQIYQKMIFSYYQIELIRINIIRRWIFLVEKLRKYYIQCLRIVIHFIGQSQKCQSEISNYERQ</sequence>
<reference evidence="1" key="1">
    <citation type="submission" date="2021-01" db="EMBL/GenBank/DDBJ databases">
        <authorList>
            <consortium name="Genoscope - CEA"/>
            <person name="William W."/>
        </authorList>
    </citation>
    <scope>NUCLEOTIDE SEQUENCE</scope>
</reference>
<dbReference type="Proteomes" id="UP000688137">
    <property type="component" value="Unassembled WGS sequence"/>
</dbReference>
<keyword evidence="2" id="KW-1185">Reference proteome</keyword>
<dbReference type="EMBL" id="CAJJDM010000017">
    <property type="protein sequence ID" value="CAD8053155.1"/>
    <property type="molecule type" value="Genomic_DNA"/>
</dbReference>
<dbReference type="AlphaFoldDB" id="A0A8S1KGT1"/>
<organism evidence="1 2">
    <name type="scientific">Paramecium primaurelia</name>
    <dbReference type="NCBI Taxonomy" id="5886"/>
    <lineage>
        <taxon>Eukaryota</taxon>
        <taxon>Sar</taxon>
        <taxon>Alveolata</taxon>
        <taxon>Ciliophora</taxon>
        <taxon>Intramacronucleata</taxon>
        <taxon>Oligohymenophorea</taxon>
        <taxon>Peniculida</taxon>
        <taxon>Parameciidae</taxon>
        <taxon>Paramecium</taxon>
    </lineage>
</organism>
<proteinExistence type="predicted"/>
<evidence type="ECO:0000313" key="2">
    <source>
        <dbReference type="Proteomes" id="UP000688137"/>
    </source>
</evidence>
<protein>
    <submittedName>
        <fullName evidence="1">Uncharacterized protein</fullName>
    </submittedName>
</protein>